<evidence type="ECO:0000256" key="2">
    <source>
        <dbReference type="ARBA" id="ARBA00023015"/>
    </source>
</evidence>
<evidence type="ECO:0000313" key="7">
    <source>
        <dbReference type="Proteomes" id="UP000028492"/>
    </source>
</evidence>
<sequence>MEGHGSRRPEEADGRMEPTSKLVDAVRVLVVRYCRARIGRRSGTYDIADAVAKDSCREIVAGTAGARALLAFAYDVTHGLVDDFHRTAAELPNPLSGLPGQQREIMVLRSLVGLSADDTALALGCSVQAVRLGQHRALTALRPAPA</sequence>
<gene>
    <name evidence="6" type="ORF">AJAP_38735</name>
</gene>
<keyword evidence="2" id="KW-0805">Transcription regulation</keyword>
<dbReference type="eggNOG" id="COG1595">
    <property type="taxonomic scope" value="Bacteria"/>
</dbReference>
<evidence type="ECO:0000313" key="6">
    <source>
        <dbReference type="EMBL" id="AIG80531.1"/>
    </source>
</evidence>
<protein>
    <recommendedName>
        <fullName evidence="5">RNA polymerase sigma factor 70 region 4 type 2 domain-containing protein</fullName>
    </recommendedName>
</protein>
<dbReference type="GO" id="GO:0006352">
    <property type="term" value="P:DNA-templated transcription initiation"/>
    <property type="evidence" value="ECO:0007669"/>
    <property type="project" value="InterPro"/>
</dbReference>
<proteinExistence type="inferred from homology"/>
<dbReference type="HOGENOM" id="CLU_1773514_0_0_11"/>
<name>A0A075V809_9PSEU</name>
<dbReference type="EMBL" id="CP008953">
    <property type="protein sequence ID" value="AIG80531.1"/>
    <property type="molecule type" value="Genomic_DNA"/>
</dbReference>
<evidence type="ECO:0000256" key="3">
    <source>
        <dbReference type="ARBA" id="ARBA00023082"/>
    </source>
</evidence>
<feature type="domain" description="RNA polymerase sigma factor 70 region 4 type 2" evidence="5">
    <location>
        <begin position="95"/>
        <end position="141"/>
    </location>
</feature>
<evidence type="ECO:0000259" key="5">
    <source>
        <dbReference type="Pfam" id="PF08281"/>
    </source>
</evidence>
<dbReference type="Pfam" id="PF08281">
    <property type="entry name" value="Sigma70_r4_2"/>
    <property type="match status" value="1"/>
</dbReference>
<dbReference type="InterPro" id="IPR036388">
    <property type="entry name" value="WH-like_DNA-bd_sf"/>
</dbReference>
<comment type="similarity">
    <text evidence="1">Belongs to the sigma-70 factor family. ECF subfamily.</text>
</comment>
<dbReference type="GO" id="GO:0016987">
    <property type="term" value="F:sigma factor activity"/>
    <property type="evidence" value="ECO:0007669"/>
    <property type="project" value="UniProtKB-KW"/>
</dbReference>
<dbReference type="AlphaFoldDB" id="A0A075V809"/>
<dbReference type="InterPro" id="IPR013324">
    <property type="entry name" value="RNA_pol_sigma_r3/r4-like"/>
</dbReference>
<keyword evidence="3" id="KW-0731">Sigma factor</keyword>
<evidence type="ECO:0000256" key="4">
    <source>
        <dbReference type="ARBA" id="ARBA00023163"/>
    </source>
</evidence>
<evidence type="ECO:0000256" key="1">
    <source>
        <dbReference type="ARBA" id="ARBA00010641"/>
    </source>
</evidence>
<dbReference type="GO" id="GO:0003677">
    <property type="term" value="F:DNA binding"/>
    <property type="evidence" value="ECO:0007669"/>
    <property type="project" value="InterPro"/>
</dbReference>
<dbReference type="RefSeq" id="WP_228694790.1">
    <property type="nucleotide sequence ID" value="NZ_CP008953.1"/>
</dbReference>
<dbReference type="SUPFAM" id="SSF88659">
    <property type="entry name" value="Sigma3 and sigma4 domains of RNA polymerase sigma factors"/>
    <property type="match status" value="1"/>
</dbReference>
<dbReference type="Gene3D" id="1.10.10.10">
    <property type="entry name" value="Winged helix-like DNA-binding domain superfamily/Winged helix DNA-binding domain"/>
    <property type="match status" value="1"/>
</dbReference>
<reference evidence="6 7" key="1">
    <citation type="journal article" date="2014" name="J. Biotechnol.">
        <title>Complete genome sequence of the actinobacterium Amycolatopsis japonica MG417-CF17(T) (=DSM 44213T) producing (S,S)-N,N'-ethylenediaminedisuccinic acid.</title>
        <authorList>
            <person name="Stegmann E."/>
            <person name="Albersmeier A."/>
            <person name="Spohn M."/>
            <person name="Gert H."/>
            <person name="Weber T."/>
            <person name="Wohlleben W."/>
            <person name="Kalinowski J."/>
            <person name="Ruckert C."/>
        </authorList>
    </citation>
    <scope>NUCLEOTIDE SEQUENCE [LARGE SCALE GENOMIC DNA]</scope>
    <source>
        <strain evidence="7">MG417-CF17 (DSM 44213)</strain>
    </source>
</reference>
<organism evidence="6 7">
    <name type="scientific">Amycolatopsis japonica</name>
    <dbReference type="NCBI Taxonomy" id="208439"/>
    <lineage>
        <taxon>Bacteria</taxon>
        <taxon>Bacillati</taxon>
        <taxon>Actinomycetota</taxon>
        <taxon>Actinomycetes</taxon>
        <taxon>Pseudonocardiales</taxon>
        <taxon>Pseudonocardiaceae</taxon>
        <taxon>Amycolatopsis</taxon>
        <taxon>Amycolatopsis japonica group</taxon>
    </lineage>
</organism>
<keyword evidence="7" id="KW-1185">Reference proteome</keyword>
<dbReference type="STRING" id="208439.AJAP_38735"/>
<dbReference type="InterPro" id="IPR013249">
    <property type="entry name" value="RNA_pol_sigma70_r4_t2"/>
</dbReference>
<dbReference type="KEGG" id="aja:AJAP_38735"/>
<keyword evidence="4" id="KW-0804">Transcription</keyword>
<accession>A0A075V809</accession>
<dbReference type="CDD" id="cd06171">
    <property type="entry name" value="Sigma70_r4"/>
    <property type="match status" value="1"/>
</dbReference>
<dbReference type="Proteomes" id="UP000028492">
    <property type="component" value="Chromosome"/>
</dbReference>